<feature type="domain" description="Peptidase M1 membrane alanine aminopeptidase" evidence="14">
    <location>
        <begin position="208"/>
        <end position="416"/>
    </location>
</feature>
<dbReference type="Pfam" id="PF01433">
    <property type="entry name" value="Peptidase_M1"/>
    <property type="match status" value="1"/>
</dbReference>
<keyword evidence="10" id="KW-0862">Zinc</keyword>
<reference evidence="18" key="1">
    <citation type="journal article" date="2019" name="Int. J. Syst. Evol. Microbiol.">
        <title>The Global Catalogue of Microorganisms (GCM) 10K type strain sequencing project: providing services to taxonomists for standard genome sequencing and annotation.</title>
        <authorList>
            <consortium name="The Broad Institute Genomics Platform"/>
            <consortium name="The Broad Institute Genome Sequencing Center for Infectious Disease"/>
            <person name="Wu L."/>
            <person name="Ma J."/>
        </authorList>
    </citation>
    <scope>NUCLEOTIDE SEQUENCE [LARGE SCALE GENOMIC DNA]</scope>
    <source>
        <strain evidence="18">JCM 18304</strain>
    </source>
</reference>
<evidence type="ECO:0000256" key="2">
    <source>
        <dbReference type="ARBA" id="ARBA00001947"/>
    </source>
</evidence>
<evidence type="ECO:0000259" key="14">
    <source>
        <dbReference type="Pfam" id="PF01433"/>
    </source>
</evidence>
<evidence type="ECO:0000259" key="15">
    <source>
        <dbReference type="Pfam" id="PF11838"/>
    </source>
</evidence>
<evidence type="ECO:0000256" key="3">
    <source>
        <dbReference type="ARBA" id="ARBA00010136"/>
    </source>
</evidence>
<dbReference type="Pfam" id="PF11838">
    <property type="entry name" value="ERAP1_C"/>
    <property type="match status" value="1"/>
</dbReference>
<evidence type="ECO:0000256" key="8">
    <source>
        <dbReference type="ARBA" id="ARBA00022723"/>
    </source>
</evidence>
<dbReference type="CDD" id="cd09602">
    <property type="entry name" value="M1_APN"/>
    <property type="match status" value="1"/>
</dbReference>
<comment type="catalytic activity">
    <reaction evidence="1">
        <text>Release of an N-terminal amino acid, Xaa-|-Yaa- from a peptide, amide or arylamide. Xaa is preferably Ala, but may be most amino acids including Pro (slow action). When a terminal hydrophobic residue is followed by a prolyl residue, the two may be released as an intact Xaa-Pro dipeptide.</text>
        <dbReference type="EC" id="3.4.11.2"/>
    </reaction>
</comment>
<comment type="cofactor">
    <cofactor evidence="2">
        <name>Zn(2+)</name>
        <dbReference type="ChEBI" id="CHEBI:29105"/>
    </cofactor>
</comment>
<comment type="similarity">
    <text evidence="3">Belongs to the peptidase M1 family.</text>
</comment>
<dbReference type="InterPro" id="IPR001930">
    <property type="entry name" value="Peptidase_M1"/>
</dbReference>
<dbReference type="PANTHER" id="PTHR11533:SF174">
    <property type="entry name" value="PUROMYCIN-SENSITIVE AMINOPEPTIDASE-RELATED"/>
    <property type="match status" value="1"/>
</dbReference>
<gene>
    <name evidence="17" type="primary">pepN_2</name>
    <name evidence="17" type="ORF">GCM10023322_27660</name>
</gene>
<evidence type="ECO:0000259" key="16">
    <source>
        <dbReference type="Pfam" id="PF17900"/>
    </source>
</evidence>
<dbReference type="InterPro" id="IPR024571">
    <property type="entry name" value="ERAP1-like_C_dom"/>
</dbReference>
<evidence type="ECO:0000256" key="13">
    <source>
        <dbReference type="ARBA" id="ARBA00031533"/>
    </source>
</evidence>
<dbReference type="Proteomes" id="UP001501570">
    <property type="component" value="Unassembled WGS sequence"/>
</dbReference>
<dbReference type="Gene3D" id="1.10.390.10">
    <property type="entry name" value="Neutral Protease Domain 2"/>
    <property type="match status" value="1"/>
</dbReference>
<evidence type="ECO:0000256" key="7">
    <source>
        <dbReference type="ARBA" id="ARBA00022670"/>
    </source>
</evidence>
<evidence type="ECO:0000256" key="12">
    <source>
        <dbReference type="ARBA" id="ARBA00029811"/>
    </source>
</evidence>
<name>A0ABP9RSN7_9ACTN</name>
<dbReference type="InterPro" id="IPR050344">
    <property type="entry name" value="Peptidase_M1_aminopeptidases"/>
</dbReference>
<dbReference type="InterPro" id="IPR042097">
    <property type="entry name" value="Aminopeptidase_N-like_N_sf"/>
</dbReference>
<evidence type="ECO:0000256" key="9">
    <source>
        <dbReference type="ARBA" id="ARBA00022801"/>
    </source>
</evidence>
<evidence type="ECO:0000256" key="11">
    <source>
        <dbReference type="ARBA" id="ARBA00023049"/>
    </source>
</evidence>
<evidence type="ECO:0000256" key="10">
    <source>
        <dbReference type="ARBA" id="ARBA00022833"/>
    </source>
</evidence>
<accession>A0ABP9RSN7</accession>
<dbReference type="Pfam" id="PF17900">
    <property type="entry name" value="Peptidase_M1_N"/>
    <property type="match status" value="1"/>
</dbReference>
<comment type="caution">
    <text evidence="17">The sequence shown here is derived from an EMBL/GenBank/DDBJ whole genome shotgun (WGS) entry which is preliminary data.</text>
</comment>
<keyword evidence="6 17" id="KW-0031">Aminopeptidase</keyword>
<feature type="domain" description="Aminopeptidase N-like N-terminal" evidence="16">
    <location>
        <begin position="112"/>
        <end position="167"/>
    </location>
</feature>
<dbReference type="InterPro" id="IPR012778">
    <property type="entry name" value="Pept_M1_aminopeptidase"/>
</dbReference>
<dbReference type="InterPro" id="IPR045357">
    <property type="entry name" value="Aminopeptidase_N-like_N"/>
</dbReference>
<dbReference type="GO" id="GO:0004177">
    <property type="term" value="F:aminopeptidase activity"/>
    <property type="evidence" value="ECO:0007669"/>
    <property type="project" value="UniProtKB-KW"/>
</dbReference>
<keyword evidence="18" id="KW-1185">Reference proteome</keyword>
<keyword evidence="7" id="KW-0645">Protease</keyword>
<protein>
    <recommendedName>
        <fullName evidence="5">Aminopeptidase N</fullName>
        <ecNumber evidence="4">3.4.11.2</ecNumber>
    </recommendedName>
    <alternativeName>
        <fullName evidence="12">Alanine aminopeptidase</fullName>
    </alternativeName>
    <alternativeName>
        <fullName evidence="13">Lysyl aminopeptidase</fullName>
    </alternativeName>
</protein>
<keyword evidence="11" id="KW-0482">Metalloprotease</keyword>
<dbReference type="InterPro" id="IPR027268">
    <property type="entry name" value="Peptidase_M4/M1_CTD_sf"/>
</dbReference>
<dbReference type="SUPFAM" id="SSF63737">
    <property type="entry name" value="Leukotriene A4 hydrolase N-terminal domain"/>
    <property type="match status" value="1"/>
</dbReference>
<evidence type="ECO:0000313" key="17">
    <source>
        <dbReference type="EMBL" id="GAA5184948.1"/>
    </source>
</evidence>
<organism evidence="17 18">
    <name type="scientific">Rugosimonospora acidiphila</name>
    <dbReference type="NCBI Taxonomy" id="556531"/>
    <lineage>
        <taxon>Bacteria</taxon>
        <taxon>Bacillati</taxon>
        <taxon>Actinomycetota</taxon>
        <taxon>Actinomycetes</taxon>
        <taxon>Micromonosporales</taxon>
        <taxon>Micromonosporaceae</taxon>
        <taxon>Rugosimonospora</taxon>
    </lineage>
</organism>
<evidence type="ECO:0000256" key="4">
    <source>
        <dbReference type="ARBA" id="ARBA00012564"/>
    </source>
</evidence>
<dbReference type="PANTHER" id="PTHR11533">
    <property type="entry name" value="PROTEASE M1 ZINC METALLOPROTEASE"/>
    <property type="match status" value="1"/>
</dbReference>
<evidence type="ECO:0000313" key="18">
    <source>
        <dbReference type="Proteomes" id="UP001501570"/>
    </source>
</evidence>
<evidence type="ECO:0000256" key="6">
    <source>
        <dbReference type="ARBA" id="ARBA00022438"/>
    </source>
</evidence>
<dbReference type="EMBL" id="BAABJQ010000006">
    <property type="protein sequence ID" value="GAA5184948.1"/>
    <property type="molecule type" value="Genomic_DNA"/>
</dbReference>
<keyword evidence="8" id="KW-0479">Metal-binding</keyword>
<evidence type="ECO:0000256" key="1">
    <source>
        <dbReference type="ARBA" id="ARBA00000098"/>
    </source>
</evidence>
<dbReference type="NCBIfam" id="TIGR02412">
    <property type="entry name" value="pepN_strep_liv"/>
    <property type="match status" value="1"/>
</dbReference>
<sequence length="798" mass="88357">MLRVDSYDVDLDLTLGDEVFGSISRIRFSAQSPGPSFLDVKPRTLRSATLNGVPLDVAGLADGRLPLPDLAADNELVVEATMAYTKTGTGLHRFIDPADGELYIYAWMFLDDACTVFACFDQPDLKASLTLNVTVDPQWTVVANGALRAREPGRWQFAPTAPMSTYLVGLAAGPYHEVRGAEHDGIPMSLYARRSLAEYLERDAPEIFEITRSCLDWYHEHFGIRYPFGKYDQVFVPEFTMGAMENPGVVTFRDEFIFRSAATETELESRAVVIAHEMAHMWFGDLVTLRWWDDVWLNESFAEYMGHRVAAEATRYREAWASFASGRKAWGYATDQRPSTHPVVGDVPDVESAPLMFDGICYAKGASVLRQLVAWLGDEVFLAGLRDYFARHRHGNATLADLLDALGRAGDRDLSGWARLWLQTTGVNTVSLDGGVIVQDGDPPRPHRLGIGRYDASGSLLERVEVDLDARRTPIELAPAELVLPNDGDLSFVKVRLADWRPLLGLLPRITDSLTRALLWHAAWEAVRDAVLPAGFYLELAAAGLPTETRVPVIDDVLDNAWTAATRYLPEGRRVEALAGMRDVCLSLLAGEPERRLSFARGAARFAPPGDASAAEQLRGWLAEERTDFGVRVDPELRWLLLYRLAALGELGPAQIDAEYDRDRSGTGAEQAARCRAARPDPAAKAAAWQAIVRDEQLSQRMLFAIADGIWQPGQESLAEPYVDRYAGQMPEMATRRSPQVVSKLAGSAYPRYVVAPATLDTMRRLLARDDLTPTLRRAVVDATDELVRSLAAREPGR</sequence>
<dbReference type="InterPro" id="IPR014782">
    <property type="entry name" value="Peptidase_M1_dom"/>
</dbReference>
<keyword evidence="9" id="KW-0378">Hydrolase</keyword>
<dbReference type="PRINTS" id="PR00756">
    <property type="entry name" value="ALADIPTASE"/>
</dbReference>
<dbReference type="EC" id="3.4.11.2" evidence="4"/>
<proteinExistence type="inferred from homology"/>
<feature type="domain" description="ERAP1-like C-terminal" evidence="15">
    <location>
        <begin position="482"/>
        <end position="787"/>
    </location>
</feature>
<evidence type="ECO:0000256" key="5">
    <source>
        <dbReference type="ARBA" id="ARBA00015611"/>
    </source>
</evidence>
<dbReference type="Gene3D" id="2.60.40.1730">
    <property type="entry name" value="tricorn interacting facor f3 domain"/>
    <property type="match status" value="1"/>
</dbReference>
<dbReference type="SUPFAM" id="SSF55486">
    <property type="entry name" value="Metalloproteases ('zincins'), catalytic domain"/>
    <property type="match status" value="1"/>
</dbReference>